<dbReference type="Gene3D" id="1.10.10.10">
    <property type="entry name" value="Winged helix-like DNA-binding domain superfamily/Winged helix DNA-binding domain"/>
    <property type="match status" value="1"/>
</dbReference>
<evidence type="ECO:0000313" key="2">
    <source>
        <dbReference type="EMBL" id="RYB05590.1"/>
    </source>
</evidence>
<evidence type="ECO:0000259" key="1">
    <source>
        <dbReference type="PROSITE" id="PS50995"/>
    </source>
</evidence>
<dbReference type="SMART" id="SM00347">
    <property type="entry name" value="HTH_MARR"/>
    <property type="match status" value="1"/>
</dbReference>
<dbReference type="InterPro" id="IPR039422">
    <property type="entry name" value="MarR/SlyA-like"/>
</dbReference>
<dbReference type="Pfam" id="PF12802">
    <property type="entry name" value="MarR_2"/>
    <property type="match status" value="1"/>
</dbReference>
<dbReference type="EMBL" id="QYBC01000006">
    <property type="protein sequence ID" value="RYB05590.1"/>
    <property type="molecule type" value="Genomic_DNA"/>
</dbReference>
<dbReference type="PROSITE" id="PS50995">
    <property type="entry name" value="HTH_MARR_2"/>
    <property type="match status" value="1"/>
</dbReference>
<dbReference type="CDD" id="cd00090">
    <property type="entry name" value="HTH_ARSR"/>
    <property type="match status" value="1"/>
</dbReference>
<comment type="caution">
    <text evidence="2">The sequence shown here is derived from an EMBL/GenBank/DDBJ whole genome shotgun (WGS) entry which is preliminary data.</text>
</comment>
<sequence length="151" mass="16545">MDVECTCSALRMAARRLSQAYDAALAPEKLSVSQYAVLSNLAKREAEGPPSMGELAERLGLDRTTLTHNLRPLARDGLVALVADPLDGRSRRVTLTPDGWAKRRRCQPLWRAAQDHFDRSFGTEPSRALRDSLAAIARHAEGTAAPVPEKD</sequence>
<dbReference type="InterPro" id="IPR011991">
    <property type="entry name" value="ArsR-like_HTH"/>
</dbReference>
<dbReference type="InterPro" id="IPR000835">
    <property type="entry name" value="HTH_MarR-typ"/>
</dbReference>
<proteinExistence type="predicted"/>
<dbReference type="AlphaFoldDB" id="A0A4Q2RGB6"/>
<organism evidence="2 3">
    <name type="scientific">Lichenibacterium ramalinae</name>
    <dbReference type="NCBI Taxonomy" id="2316527"/>
    <lineage>
        <taxon>Bacteria</taxon>
        <taxon>Pseudomonadati</taxon>
        <taxon>Pseudomonadota</taxon>
        <taxon>Alphaproteobacteria</taxon>
        <taxon>Hyphomicrobiales</taxon>
        <taxon>Lichenihabitantaceae</taxon>
        <taxon>Lichenibacterium</taxon>
    </lineage>
</organism>
<dbReference type="Proteomes" id="UP000289411">
    <property type="component" value="Unassembled WGS sequence"/>
</dbReference>
<dbReference type="InterPro" id="IPR036388">
    <property type="entry name" value="WH-like_DNA-bd_sf"/>
</dbReference>
<evidence type="ECO:0000313" key="3">
    <source>
        <dbReference type="Proteomes" id="UP000289411"/>
    </source>
</evidence>
<dbReference type="GO" id="GO:0003700">
    <property type="term" value="F:DNA-binding transcription factor activity"/>
    <property type="evidence" value="ECO:0007669"/>
    <property type="project" value="InterPro"/>
</dbReference>
<protein>
    <submittedName>
        <fullName evidence="2">MarR family transcriptional regulator</fullName>
    </submittedName>
</protein>
<dbReference type="PANTHER" id="PTHR33164:SF105">
    <property type="entry name" value="TRANSCRIPTIONAL REPRESSOR PROTEIN-RELATED"/>
    <property type="match status" value="1"/>
</dbReference>
<dbReference type="PANTHER" id="PTHR33164">
    <property type="entry name" value="TRANSCRIPTIONAL REGULATOR, MARR FAMILY"/>
    <property type="match status" value="1"/>
</dbReference>
<reference evidence="2 3" key="1">
    <citation type="submission" date="2018-09" db="EMBL/GenBank/DDBJ databases">
        <authorList>
            <person name="Grouzdev D.S."/>
            <person name="Krutkina M.S."/>
        </authorList>
    </citation>
    <scope>NUCLEOTIDE SEQUENCE [LARGE SCALE GENOMIC DNA]</scope>
    <source>
        <strain evidence="2 3">RmlP001</strain>
    </source>
</reference>
<dbReference type="SUPFAM" id="SSF46785">
    <property type="entry name" value="Winged helix' DNA-binding domain"/>
    <property type="match status" value="1"/>
</dbReference>
<keyword evidence="3" id="KW-1185">Reference proteome</keyword>
<feature type="domain" description="HTH marR-type" evidence="1">
    <location>
        <begin position="3"/>
        <end position="138"/>
    </location>
</feature>
<dbReference type="GO" id="GO:0006950">
    <property type="term" value="P:response to stress"/>
    <property type="evidence" value="ECO:0007669"/>
    <property type="project" value="TreeGrafter"/>
</dbReference>
<dbReference type="RefSeq" id="WP_129218694.1">
    <property type="nucleotide sequence ID" value="NZ_QYBC01000006.1"/>
</dbReference>
<dbReference type="OrthoDB" id="2287011at2"/>
<dbReference type="InterPro" id="IPR036390">
    <property type="entry name" value="WH_DNA-bd_sf"/>
</dbReference>
<accession>A0A4Q2RGB6</accession>
<name>A0A4Q2RGB6_9HYPH</name>
<gene>
    <name evidence="2" type="ORF">D3272_08240</name>
</gene>
<reference evidence="2 3" key="2">
    <citation type="submission" date="2019-02" db="EMBL/GenBank/DDBJ databases">
        <title>'Lichenibacterium ramalinii' gen. nov. sp. nov., 'Lichenibacterium minor' gen. nov. sp. nov.</title>
        <authorList>
            <person name="Pankratov T."/>
        </authorList>
    </citation>
    <scope>NUCLEOTIDE SEQUENCE [LARGE SCALE GENOMIC DNA]</scope>
    <source>
        <strain evidence="2 3">RmlP001</strain>
    </source>
</reference>